<dbReference type="EMBL" id="CP000271">
    <property type="protein sequence ID" value="ABE33479.1"/>
    <property type="molecule type" value="Genomic_DNA"/>
</dbReference>
<dbReference type="Gene3D" id="2.40.160.10">
    <property type="entry name" value="Porin"/>
    <property type="match status" value="1"/>
</dbReference>
<keyword evidence="6" id="KW-0732">Signal</keyword>
<keyword evidence="10" id="KW-0998">Cell outer membrane</keyword>
<dbReference type="PANTHER" id="PTHR34501">
    <property type="entry name" value="PROTEIN YDDL-RELATED"/>
    <property type="match status" value="1"/>
</dbReference>
<keyword evidence="3" id="KW-0813">Transport</keyword>
<evidence type="ECO:0000256" key="5">
    <source>
        <dbReference type="ARBA" id="ARBA00022692"/>
    </source>
</evidence>
<dbReference type="AlphaFoldDB" id="Q13R10"/>
<evidence type="ECO:0000256" key="3">
    <source>
        <dbReference type="ARBA" id="ARBA00022448"/>
    </source>
</evidence>
<dbReference type="InterPro" id="IPR023614">
    <property type="entry name" value="Porin_dom_sf"/>
</dbReference>
<reference evidence="12 13" key="1">
    <citation type="journal article" date="2006" name="Proc. Natl. Acad. Sci. U.S.A.">
        <title>Burkholderia xenovorans LB400 harbors a multi-replicon, 9.73-Mbp genome shaped for versatility.</title>
        <authorList>
            <person name="Chain P.S."/>
            <person name="Denef V.J."/>
            <person name="Konstantinidis K.T."/>
            <person name="Vergez L.M."/>
            <person name="Agullo L."/>
            <person name="Reyes V.L."/>
            <person name="Hauser L."/>
            <person name="Cordova M."/>
            <person name="Gomez L."/>
            <person name="Gonzalez M."/>
            <person name="Land M."/>
            <person name="Lao V."/>
            <person name="Larimer F."/>
            <person name="LiPuma J.J."/>
            <person name="Mahenthiralingam E."/>
            <person name="Malfatti S.A."/>
            <person name="Marx C.J."/>
            <person name="Parnell J.J."/>
            <person name="Ramette A."/>
            <person name="Richardson P."/>
            <person name="Seeger M."/>
            <person name="Smith D."/>
            <person name="Spilker T."/>
            <person name="Sul W.J."/>
            <person name="Tsoi T.V."/>
            <person name="Ulrich L.E."/>
            <person name="Zhulin I.B."/>
            <person name="Tiedje J.M."/>
        </authorList>
    </citation>
    <scope>NUCLEOTIDE SEQUENCE [LARGE SCALE GENOMIC DNA]</scope>
    <source>
        <strain evidence="12 13">LB400</strain>
    </source>
</reference>
<dbReference type="RefSeq" id="WP_011490847.1">
    <property type="nucleotide sequence ID" value="NC_007952.1"/>
</dbReference>
<evidence type="ECO:0000256" key="6">
    <source>
        <dbReference type="ARBA" id="ARBA00022729"/>
    </source>
</evidence>
<dbReference type="SUPFAM" id="SSF56935">
    <property type="entry name" value="Porins"/>
    <property type="match status" value="1"/>
</dbReference>
<dbReference type="Proteomes" id="UP000001817">
    <property type="component" value="Chromosome 2"/>
</dbReference>
<evidence type="ECO:0000256" key="8">
    <source>
        <dbReference type="ARBA" id="ARBA00023114"/>
    </source>
</evidence>
<keyword evidence="13" id="KW-1185">Reference proteome</keyword>
<dbReference type="CDD" id="cd00342">
    <property type="entry name" value="gram_neg_porins"/>
    <property type="match status" value="1"/>
</dbReference>
<evidence type="ECO:0000256" key="2">
    <source>
        <dbReference type="ARBA" id="ARBA00011233"/>
    </source>
</evidence>
<evidence type="ECO:0000256" key="10">
    <source>
        <dbReference type="ARBA" id="ARBA00023237"/>
    </source>
</evidence>
<dbReference type="PATRIC" id="fig|266265.5.peg.5194"/>
<keyword evidence="5" id="KW-0812">Transmembrane</keyword>
<dbReference type="GO" id="GO:0034220">
    <property type="term" value="P:monoatomic ion transmembrane transport"/>
    <property type="evidence" value="ECO:0007669"/>
    <property type="project" value="InterPro"/>
</dbReference>
<evidence type="ECO:0000256" key="1">
    <source>
        <dbReference type="ARBA" id="ARBA00004571"/>
    </source>
</evidence>
<dbReference type="eggNOG" id="COG3203">
    <property type="taxonomic scope" value="Bacteria"/>
</dbReference>
<protein>
    <submittedName>
        <fullName evidence="12">Outer membrane porin, OmpC family</fullName>
    </submittedName>
</protein>
<dbReference type="InterPro" id="IPR050298">
    <property type="entry name" value="Gram-neg_bact_OMP"/>
</dbReference>
<dbReference type="Pfam" id="PF13609">
    <property type="entry name" value="Porin_4"/>
    <property type="match status" value="1"/>
</dbReference>
<keyword evidence="8" id="KW-0626">Porin</keyword>
<evidence type="ECO:0000259" key="11">
    <source>
        <dbReference type="Pfam" id="PF13609"/>
    </source>
</evidence>
<dbReference type="GO" id="GO:0046930">
    <property type="term" value="C:pore complex"/>
    <property type="evidence" value="ECO:0007669"/>
    <property type="project" value="UniProtKB-KW"/>
</dbReference>
<evidence type="ECO:0000313" key="12">
    <source>
        <dbReference type="EMBL" id="ABE33479.1"/>
    </source>
</evidence>
<comment type="subcellular location">
    <subcellularLocation>
        <location evidence="1">Cell outer membrane</location>
        <topology evidence="1">Multi-pass membrane protein</topology>
    </subcellularLocation>
</comment>
<dbReference type="KEGG" id="bxe:Bxe_B2512"/>
<comment type="subunit">
    <text evidence="2">Homotrimer.</text>
</comment>
<sequence>MVALPVYAQSGVTLYGILDEALQFNTNSQNVVHGRNVGGRQWNLNSLSGPSGSRWGMRGAEELGSGLSAVFTLESGINLNSGAFGQGGTAFGRQAFVGLRSREAGSVFMGRQYDSINDYVARLSFTLSGYGGIDHPGDLDNMGHQSHINNTIKYVSPNLRGLTFGGTLSAGGVAGSIAQNSGFSVGARYAQGPLKLGVAYEIYRNPSNIGAALNSNANAVSPTSTSIFESLNSGYLTGANPATTWQVGAVGGTYDFGAATLGLVWSNVRYGNIGRYNGATATFNDMEVHGIYRFGPALSAALDYNYLKGNAVSGDIGDQTYHQAIFRGS</sequence>
<dbReference type="PANTHER" id="PTHR34501:SF9">
    <property type="entry name" value="MAJOR OUTER MEMBRANE PROTEIN P.IA"/>
    <property type="match status" value="1"/>
</dbReference>
<evidence type="ECO:0000256" key="7">
    <source>
        <dbReference type="ARBA" id="ARBA00023065"/>
    </source>
</evidence>
<feature type="domain" description="Porin" evidence="11">
    <location>
        <begin position="2"/>
        <end position="310"/>
    </location>
</feature>
<dbReference type="InterPro" id="IPR001702">
    <property type="entry name" value="Porin_Gram-ve"/>
</dbReference>
<dbReference type="GO" id="GO:0009279">
    <property type="term" value="C:cell outer membrane"/>
    <property type="evidence" value="ECO:0007669"/>
    <property type="project" value="UniProtKB-SubCell"/>
</dbReference>
<keyword evidence="4" id="KW-1134">Transmembrane beta strand</keyword>
<evidence type="ECO:0000256" key="9">
    <source>
        <dbReference type="ARBA" id="ARBA00023136"/>
    </source>
</evidence>
<dbReference type="InterPro" id="IPR033900">
    <property type="entry name" value="Gram_neg_porin_domain"/>
</dbReference>
<evidence type="ECO:0000256" key="4">
    <source>
        <dbReference type="ARBA" id="ARBA00022452"/>
    </source>
</evidence>
<organism evidence="12 13">
    <name type="scientific">Paraburkholderia xenovorans (strain LB400)</name>
    <dbReference type="NCBI Taxonomy" id="266265"/>
    <lineage>
        <taxon>Bacteria</taxon>
        <taxon>Pseudomonadati</taxon>
        <taxon>Pseudomonadota</taxon>
        <taxon>Betaproteobacteria</taxon>
        <taxon>Burkholderiales</taxon>
        <taxon>Burkholderiaceae</taxon>
        <taxon>Paraburkholderia</taxon>
    </lineage>
</organism>
<gene>
    <name evidence="12" type="ORF">Bxe_B2512</name>
</gene>
<dbReference type="STRING" id="266265.Bxe_B2512"/>
<evidence type="ECO:0000313" key="13">
    <source>
        <dbReference type="Proteomes" id="UP000001817"/>
    </source>
</evidence>
<dbReference type="PRINTS" id="PR00182">
    <property type="entry name" value="ECOLNEIPORIN"/>
</dbReference>
<keyword evidence="7" id="KW-0406">Ion transport</keyword>
<proteinExistence type="predicted"/>
<accession>Q13R10</accession>
<name>Q13R10_PARXL</name>
<keyword evidence="9" id="KW-0472">Membrane</keyword>
<dbReference type="GO" id="GO:0015288">
    <property type="term" value="F:porin activity"/>
    <property type="evidence" value="ECO:0007669"/>
    <property type="project" value="UniProtKB-KW"/>
</dbReference>